<dbReference type="InterPro" id="IPR036388">
    <property type="entry name" value="WH-like_DNA-bd_sf"/>
</dbReference>
<dbReference type="Gene3D" id="1.10.10.10">
    <property type="entry name" value="Winged helix-like DNA-binding domain superfamily/Winged helix DNA-binding domain"/>
    <property type="match status" value="1"/>
</dbReference>
<proteinExistence type="inferred from homology"/>
<keyword evidence="5" id="KW-0804">Transcription</keyword>
<dbReference type="AlphaFoldDB" id="I3DI22"/>
<dbReference type="InterPro" id="IPR014284">
    <property type="entry name" value="RNA_pol_sigma-70_dom"/>
</dbReference>
<comment type="caution">
    <text evidence="8">The sequence shown here is derived from an EMBL/GenBank/DDBJ whole genome shotgun (WGS) entry which is preliminary data.</text>
</comment>
<sequence>MLIKEISSKFSDKQISEIRSQMLKFAQLQLNDRISAEDMVQEALLSAVKNIDNFRHQAALKTWIFAILKNKIIDYLRQKDRFVNESELITDENTNSFFDDNGHWRNEYSPTRWQEDIVYSKEFWILFEICLTKLPAKQARVFMMREYLDASSDEICQTINITQDNLYTLIYRARLQLQQCLSKRLKEGE</sequence>
<dbReference type="NCBIfam" id="TIGR02943">
    <property type="entry name" value="Sig70_famx1"/>
    <property type="match status" value="1"/>
</dbReference>
<dbReference type="PANTHER" id="PTHR43133">
    <property type="entry name" value="RNA POLYMERASE ECF-TYPE SIGMA FACTO"/>
    <property type="match status" value="1"/>
</dbReference>
<comment type="similarity">
    <text evidence="1">Belongs to the sigma-70 factor family. ECF subfamily.</text>
</comment>
<dbReference type="GO" id="GO:0016987">
    <property type="term" value="F:sigma factor activity"/>
    <property type="evidence" value="ECO:0007669"/>
    <property type="project" value="UniProtKB-KW"/>
</dbReference>
<dbReference type="InterPro" id="IPR014289">
    <property type="entry name" value="RNA_pol_sigma-24-rel"/>
</dbReference>
<evidence type="ECO:0000256" key="5">
    <source>
        <dbReference type="ARBA" id="ARBA00023163"/>
    </source>
</evidence>
<evidence type="ECO:0000313" key="9">
    <source>
        <dbReference type="Proteomes" id="UP000006457"/>
    </source>
</evidence>
<dbReference type="InterPro" id="IPR013249">
    <property type="entry name" value="RNA_pol_sigma70_r4_t2"/>
</dbReference>
<dbReference type="Proteomes" id="UP000006457">
    <property type="component" value="Unassembled WGS sequence"/>
</dbReference>
<dbReference type="SUPFAM" id="SSF88659">
    <property type="entry name" value="Sigma3 and sigma4 domains of RNA polymerase sigma factors"/>
    <property type="match status" value="1"/>
</dbReference>
<dbReference type="NCBIfam" id="TIGR02937">
    <property type="entry name" value="sigma70-ECF"/>
    <property type="match status" value="1"/>
</dbReference>
<evidence type="ECO:0000256" key="2">
    <source>
        <dbReference type="ARBA" id="ARBA00023015"/>
    </source>
</evidence>
<dbReference type="eggNOG" id="COG1595">
    <property type="taxonomic scope" value="Bacteria"/>
</dbReference>
<feature type="domain" description="RNA polymerase sigma-70 region 2" evidence="6">
    <location>
        <begin position="19"/>
        <end position="81"/>
    </location>
</feature>
<gene>
    <name evidence="8" type="ORF">HMPREF1052_0228</name>
</gene>
<name>I3DI22_9PAST</name>
<dbReference type="InterPro" id="IPR039425">
    <property type="entry name" value="RNA_pol_sigma-70-like"/>
</dbReference>
<reference evidence="8 9" key="1">
    <citation type="submission" date="2012-03" db="EMBL/GenBank/DDBJ databases">
        <authorList>
            <person name="Harkins D.M."/>
            <person name="Madupu R."/>
            <person name="Durkin A.S."/>
            <person name="Torralba M."/>
            <person name="Methe B."/>
            <person name="Sutton G.G."/>
            <person name="Nelson K.E."/>
        </authorList>
    </citation>
    <scope>NUCLEOTIDE SEQUENCE [LARGE SCALE GENOMIC DNA]</scope>
    <source>
        <strain evidence="8 9">CCUG 2042</strain>
    </source>
</reference>
<dbReference type="RefSeq" id="WP_005758802.1">
    <property type="nucleotide sequence ID" value="NZ_AJSX01000007.1"/>
</dbReference>
<dbReference type="PANTHER" id="PTHR43133:SF8">
    <property type="entry name" value="RNA POLYMERASE SIGMA FACTOR HI_1459-RELATED"/>
    <property type="match status" value="1"/>
</dbReference>
<keyword evidence="9" id="KW-1185">Reference proteome</keyword>
<evidence type="ECO:0000259" key="6">
    <source>
        <dbReference type="Pfam" id="PF04542"/>
    </source>
</evidence>
<keyword evidence="4" id="KW-0238">DNA-binding</keyword>
<keyword evidence="2" id="KW-0805">Transcription regulation</keyword>
<dbReference type="Pfam" id="PF08281">
    <property type="entry name" value="Sigma70_r4_2"/>
    <property type="match status" value="1"/>
</dbReference>
<dbReference type="Pfam" id="PF04542">
    <property type="entry name" value="Sigma70_r2"/>
    <property type="match status" value="1"/>
</dbReference>
<dbReference type="GO" id="GO:0003677">
    <property type="term" value="F:DNA binding"/>
    <property type="evidence" value="ECO:0007669"/>
    <property type="project" value="UniProtKB-KW"/>
</dbReference>
<dbReference type="InterPro" id="IPR007627">
    <property type="entry name" value="RNA_pol_sigma70_r2"/>
</dbReference>
<evidence type="ECO:0000256" key="3">
    <source>
        <dbReference type="ARBA" id="ARBA00023082"/>
    </source>
</evidence>
<dbReference type="InterPro" id="IPR013325">
    <property type="entry name" value="RNA_pol_sigma_r2"/>
</dbReference>
<dbReference type="NCBIfam" id="NF009182">
    <property type="entry name" value="PRK12530.1"/>
    <property type="match status" value="1"/>
</dbReference>
<evidence type="ECO:0000256" key="1">
    <source>
        <dbReference type="ARBA" id="ARBA00010641"/>
    </source>
</evidence>
<dbReference type="Gene3D" id="1.10.1740.10">
    <property type="match status" value="1"/>
</dbReference>
<accession>I3DI22</accession>
<dbReference type="SUPFAM" id="SSF88946">
    <property type="entry name" value="Sigma2 domain of RNA polymerase sigma factors"/>
    <property type="match status" value="1"/>
</dbReference>
<dbReference type="EMBL" id="AJSX01000007">
    <property type="protein sequence ID" value="EIJ71365.1"/>
    <property type="molecule type" value="Genomic_DNA"/>
</dbReference>
<dbReference type="PATRIC" id="fig|1095749.3.peg.462"/>
<evidence type="ECO:0000259" key="7">
    <source>
        <dbReference type="Pfam" id="PF08281"/>
    </source>
</evidence>
<dbReference type="OrthoDB" id="9782108at2"/>
<evidence type="ECO:0000313" key="8">
    <source>
        <dbReference type="EMBL" id="EIJ71365.1"/>
    </source>
</evidence>
<feature type="domain" description="RNA polymerase sigma factor 70 region 4 type 2" evidence="7">
    <location>
        <begin position="130"/>
        <end position="177"/>
    </location>
</feature>
<evidence type="ECO:0000256" key="4">
    <source>
        <dbReference type="ARBA" id="ARBA00023125"/>
    </source>
</evidence>
<dbReference type="GO" id="GO:0006352">
    <property type="term" value="P:DNA-templated transcription initiation"/>
    <property type="evidence" value="ECO:0007669"/>
    <property type="project" value="InterPro"/>
</dbReference>
<dbReference type="InterPro" id="IPR013324">
    <property type="entry name" value="RNA_pol_sigma_r3/r4-like"/>
</dbReference>
<keyword evidence="3" id="KW-0731">Sigma factor</keyword>
<protein>
    <submittedName>
        <fullName evidence="8">RNA polymerase sigma-70 factor, TIGR02943 family</fullName>
    </submittedName>
</protein>
<organism evidence="8 9">
    <name type="scientific">Pasteurella bettyae CCUG 2042</name>
    <dbReference type="NCBI Taxonomy" id="1095749"/>
    <lineage>
        <taxon>Bacteria</taxon>
        <taxon>Pseudomonadati</taxon>
        <taxon>Pseudomonadota</taxon>
        <taxon>Gammaproteobacteria</taxon>
        <taxon>Pasteurellales</taxon>
        <taxon>Pasteurellaceae</taxon>
        <taxon>Pasteurella</taxon>
    </lineage>
</organism>